<dbReference type="InterPro" id="IPR015991">
    <property type="entry name" value="TatD/YcfH-like"/>
</dbReference>
<protein>
    <submittedName>
        <fullName evidence="4">TatD family hydrolase</fullName>
        <ecNumber evidence="4">3.1.-.-</ecNumber>
    </submittedName>
</protein>
<dbReference type="Gene3D" id="3.20.20.140">
    <property type="entry name" value="Metal-dependent hydrolases"/>
    <property type="match status" value="1"/>
</dbReference>
<dbReference type="CDD" id="cd01310">
    <property type="entry name" value="TatD_DNAse"/>
    <property type="match status" value="1"/>
</dbReference>
<evidence type="ECO:0000313" key="5">
    <source>
        <dbReference type="Proteomes" id="UP001241056"/>
    </source>
</evidence>
<dbReference type="SUPFAM" id="SSF51556">
    <property type="entry name" value="Metallo-dependent hydrolases"/>
    <property type="match status" value="1"/>
</dbReference>
<dbReference type="PANTHER" id="PTHR46124:SF3">
    <property type="entry name" value="HYDROLASE"/>
    <property type="match status" value="1"/>
</dbReference>
<sequence>MQLIDSHCHLDFPQFDSDRTQVLTACHQLGVTKLILAAVTRDHWARLWQLVENTEQPQLFGSFGLHPYFLNEHLPDDLQQLRQQLSNHQQHPRLCAIGEIGLDYYLPELDRQQQLFYFTEQLKLAKEFSLPVILHVRKAHAEVIQLLKQHALPRAGIVHAFSGSYEQALEYIKLGFLLGIGGAYTWPNAHKLRTMLPRLPLASIVLETDSPDMAPAFAAGQRNSPTNLPQICTELAPLFDIPATQLAQHTTHNAKQLFAWD</sequence>
<comment type="caution">
    <text evidence="4">The sequence shown here is derived from an EMBL/GenBank/DDBJ whole genome shotgun (WGS) entry which is preliminary data.</text>
</comment>
<organism evidence="4 5">
    <name type="scientific">Thiopseudomonas acetoxidans</name>
    <dbReference type="NCBI Taxonomy" id="3041622"/>
    <lineage>
        <taxon>Bacteria</taxon>
        <taxon>Pseudomonadati</taxon>
        <taxon>Pseudomonadota</taxon>
        <taxon>Gammaproteobacteria</taxon>
        <taxon>Pseudomonadales</taxon>
        <taxon>Pseudomonadaceae</taxon>
        <taxon>Thiopseudomonas</taxon>
    </lineage>
</organism>
<reference evidence="4 5" key="1">
    <citation type="submission" date="2023-06" db="EMBL/GenBank/DDBJ databases">
        <title>Thiopseudomonas sp. CY1220 draft genome sequence.</title>
        <authorList>
            <person name="Zhao G."/>
            <person name="An M."/>
        </authorList>
    </citation>
    <scope>NUCLEOTIDE SEQUENCE [LARGE SCALE GENOMIC DNA]</scope>
    <source>
        <strain evidence="4 5">CY1220</strain>
    </source>
</reference>
<dbReference type="NCBIfam" id="TIGR00010">
    <property type="entry name" value="YchF/TatD family DNA exonuclease"/>
    <property type="match status" value="1"/>
</dbReference>
<keyword evidence="5" id="KW-1185">Reference proteome</keyword>
<accession>A0ABT7SKU4</accession>
<dbReference type="PIRSF" id="PIRSF005902">
    <property type="entry name" value="DNase_TatD"/>
    <property type="match status" value="1"/>
</dbReference>
<dbReference type="RefSeq" id="WP_289409390.1">
    <property type="nucleotide sequence ID" value="NZ_JAUCDY010000001.1"/>
</dbReference>
<dbReference type="InterPro" id="IPR018228">
    <property type="entry name" value="DNase_TatD-rel_CS"/>
</dbReference>
<keyword evidence="2" id="KW-0479">Metal-binding</keyword>
<evidence type="ECO:0000256" key="1">
    <source>
        <dbReference type="ARBA" id="ARBA00009275"/>
    </source>
</evidence>
<dbReference type="PROSITE" id="PS01137">
    <property type="entry name" value="TATD_1"/>
    <property type="match status" value="1"/>
</dbReference>
<dbReference type="GO" id="GO:0016787">
    <property type="term" value="F:hydrolase activity"/>
    <property type="evidence" value="ECO:0007669"/>
    <property type="project" value="UniProtKB-KW"/>
</dbReference>
<dbReference type="InterPro" id="IPR001130">
    <property type="entry name" value="TatD-like"/>
</dbReference>
<dbReference type="Pfam" id="PF01026">
    <property type="entry name" value="TatD_DNase"/>
    <property type="match status" value="1"/>
</dbReference>
<dbReference type="EC" id="3.1.-.-" evidence="4"/>
<name>A0ABT7SKU4_9GAMM</name>
<comment type="similarity">
    <text evidence="1">Belongs to the metallo-dependent hydrolases superfamily. TatD-type hydrolase family.</text>
</comment>
<dbReference type="InterPro" id="IPR032466">
    <property type="entry name" value="Metal_Hydrolase"/>
</dbReference>
<dbReference type="PANTHER" id="PTHR46124">
    <property type="entry name" value="D-AMINOACYL-TRNA DEACYLASE"/>
    <property type="match status" value="1"/>
</dbReference>
<dbReference type="EMBL" id="JAUCDY010000001">
    <property type="protein sequence ID" value="MDM7856800.1"/>
    <property type="molecule type" value="Genomic_DNA"/>
</dbReference>
<evidence type="ECO:0000256" key="2">
    <source>
        <dbReference type="ARBA" id="ARBA00022723"/>
    </source>
</evidence>
<evidence type="ECO:0000313" key="4">
    <source>
        <dbReference type="EMBL" id="MDM7856800.1"/>
    </source>
</evidence>
<dbReference type="Proteomes" id="UP001241056">
    <property type="component" value="Unassembled WGS sequence"/>
</dbReference>
<keyword evidence="3 4" id="KW-0378">Hydrolase</keyword>
<evidence type="ECO:0000256" key="3">
    <source>
        <dbReference type="ARBA" id="ARBA00022801"/>
    </source>
</evidence>
<proteinExistence type="inferred from homology"/>
<gene>
    <name evidence="4" type="ORF">QEZ41_00670</name>
</gene>